<dbReference type="SMART" id="SM00320">
    <property type="entry name" value="WD40"/>
    <property type="match status" value="13"/>
</dbReference>
<dbReference type="InterPro" id="IPR001480">
    <property type="entry name" value="Bulb-type_lectin_dom"/>
</dbReference>
<dbReference type="HOGENOM" id="CLU_000288_6_3_1"/>
<dbReference type="CDD" id="cd00200">
    <property type="entry name" value="WD40"/>
    <property type="match status" value="2"/>
</dbReference>
<feature type="repeat" description="WD" evidence="3">
    <location>
        <begin position="915"/>
        <end position="956"/>
    </location>
</feature>
<keyword evidence="7" id="KW-1185">Reference proteome</keyword>
<evidence type="ECO:0000313" key="6">
    <source>
        <dbReference type="EMBL" id="CCA70722.1"/>
    </source>
</evidence>
<dbReference type="PANTHER" id="PTHR19848">
    <property type="entry name" value="WD40 REPEAT PROTEIN"/>
    <property type="match status" value="1"/>
</dbReference>
<dbReference type="OMA" id="VWDSHAE"/>
<dbReference type="Gene3D" id="2.130.10.10">
    <property type="entry name" value="YVTN repeat-like/Quinoprotein amine dehydrogenase"/>
    <property type="match status" value="5"/>
</dbReference>
<feature type="repeat" description="WD" evidence="3">
    <location>
        <begin position="1009"/>
        <end position="1050"/>
    </location>
</feature>
<dbReference type="Pfam" id="PF00400">
    <property type="entry name" value="WD40"/>
    <property type="match status" value="13"/>
</dbReference>
<dbReference type="CDD" id="cd21037">
    <property type="entry name" value="MLKL_NTD"/>
    <property type="match status" value="1"/>
</dbReference>
<name>G4THB9_SERID</name>
<feature type="repeat" description="WD" evidence="3">
    <location>
        <begin position="1356"/>
        <end position="1393"/>
    </location>
</feature>
<feature type="repeat" description="WD" evidence="3">
    <location>
        <begin position="872"/>
        <end position="913"/>
    </location>
</feature>
<dbReference type="Gene3D" id="3.40.50.300">
    <property type="entry name" value="P-loop containing nucleotide triphosphate hydrolases"/>
    <property type="match status" value="1"/>
</dbReference>
<feature type="repeat" description="WD" evidence="3">
    <location>
        <begin position="1313"/>
        <end position="1354"/>
    </location>
</feature>
<evidence type="ECO:0000256" key="2">
    <source>
        <dbReference type="ARBA" id="ARBA00022737"/>
    </source>
</evidence>
<dbReference type="PROSITE" id="PS50294">
    <property type="entry name" value="WD_REPEATS_REGION"/>
    <property type="match status" value="11"/>
</dbReference>
<dbReference type="InterPro" id="IPR001680">
    <property type="entry name" value="WD40_rpt"/>
</dbReference>
<dbReference type="STRING" id="1109443.G4THB9"/>
<dbReference type="InterPro" id="IPR056884">
    <property type="entry name" value="NPHP3-like_N"/>
</dbReference>
<dbReference type="InterPro" id="IPR019775">
    <property type="entry name" value="WD40_repeat_CS"/>
</dbReference>
<dbReference type="InterPro" id="IPR036322">
    <property type="entry name" value="WD40_repeat_dom_sf"/>
</dbReference>
<dbReference type="PANTHER" id="PTHR19848:SF8">
    <property type="entry name" value="F-BOX AND WD REPEAT DOMAIN CONTAINING 7"/>
    <property type="match status" value="1"/>
</dbReference>
<dbReference type="InterPro" id="IPR027417">
    <property type="entry name" value="P-loop_NTPase"/>
</dbReference>
<feature type="repeat" description="WD" evidence="3">
    <location>
        <begin position="1270"/>
        <end position="1306"/>
    </location>
</feature>
<comment type="caution">
    <text evidence="6">The sequence shown here is derived from an EMBL/GenBank/DDBJ whole genome shotgun (WGS) entry which is preliminary data.</text>
</comment>
<feature type="region of interest" description="Disordered" evidence="4">
    <location>
        <begin position="1"/>
        <end position="30"/>
    </location>
</feature>
<evidence type="ECO:0000259" key="5">
    <source>
        <dbReference type="PROSITE" id="PS50927"/>
    </source>
</evidence>
<organism evidence="6 7">
    <name type="scientific">Serendipita indica (strain DSM 11827)</name>
    <name type="common">Root endophyte fungus</name>
    <name type="synonym">Piriformospora indica</name>
    <dbReference type="NCBI Taxonomy" id="1109443"/>
    <lineage>
        <taxon>Eukaryota</taxon>
        <taxon>Fungi</taxon>
        <taxon>Dikarya</taxon>
        <taxon>Basidiomycota</taxon>
        <taxon>Agaricomycotina</taxon>
        <taxon>Agaricomycetes</taxon>
        <taxon>Sebacinales</taxon>
        <taxon>Serendipitaceae</taxon>
        <taxon>Serendipita</taxon>
    </lineage>
</organism>
<dbReference type="PROSITE" id="PS00678">
    <property type="entry name" value="WD_REPEATS_1"/>
    <property type="match status" value="6"/>
</dbReference>
<evidence type="ECO:0000256" key="3">
    <source>
        <dbReference type="PROSITE-ProRule" id="PRU00221"/>
    </source>
</evidence>
<keyword evidence="1 3" id="KW-0853">WD repeat</keyword>
<dbReference type="eggNOG" id="KOG4155">
    <property type="taxonomic scope" value="Eukaryota"/>
</dbReference>
<evidence type="ECO:0000256" key="1">
    <source>
        <dbReference type="ARBA" id="ARBA00022574"/>
    </source>
</evidence>
<dbReference type="Proteomes" id="UP000007148">
    <property type="component" value="Unassembled WGS sequence"/>
</dbReference>
<dbReference type="PROSITE" id="PS50082">
    <property type="entry name" value="WD_REPEATS_2"/>
    <property type="match status" value="11"/>
</dbReference>
<protein>
    <recommendedName>
        <fullName evidence="5">Bulb-type lectin domain-containing protein</fullName>
    </recommendedName>
</protein>
<evidence type="ECO:0000256" key="4">
    <source>
        <dbReference type="SAM" id="MobiDB-lite"/>
    </source>
</evidence>
<sequence>MSRSIKPKEVQGNIDSSRSSSLAKPSTSKKNQVAHTTAAVLGVVADASEASDILAPLKAACRATKSILELMQAIESNQEEWVNLKGRLKEFMSAIEGQITLFETYPQRERLVEEAFSRPLIHYVEFLEKTHDAVAERIAKRSRSKFGFLKSFTKVKIDAGEIIRLNGSINDRHMQFMEALALFTASHVQIVKENVQVTKDTVEDTQVKVEITKVNVEATKAHVEKIVTGVDASAILQLPMVAFVASSVHRTCLQGTREAVLQTIRVWAHDDKSPEPIFWLCDIAGSGKSTVAMSAAQIWRTEGIFGGQFFFSLTSSEGSTTEKFWSTIARELAQRMPELKPHIARAVEQNPAIMRSPLQEQLQALIIDPLRHRQQRVILVIDAIDECKSGAQRKELLDTITVAAREAPNLKLFITSRPDPVIETALGPLSIKAELKDRLHGVNHPDNIDDIAAYVHQYLCDVLSLDKRQRLIIKASGLFIWASTACRMLTSEATFDTPEIIYERLISVDQTGDIDDVYDLVFQRADPKSHATMCSMLAILLAAFEPLTMGDLDDLFKHNGVHGNAKALVRNLGSVLLEDPATKLIQFRHPTFVEYLRRCCIPHNHRQILIDISNAHGQAASWCFKRFKSRSEGLKFNICQIESSFHLNREIPDLDARISKFISKGLRYASSHWLFHLAETGVDWRRRLEKELQDILQVSYALSWVEILSFIAGLPRAIAGLRAIAGHKELAEETRNRLKEIRQFLVAFSVPIQESAPHIYISALPFTPVRSIIHLEGLKKHKNTLSVTQGVEETYPGRPSMLRGHNNTVTVVSFSPDGSQIASGSCDNTLRLWDGQTGQPLGAHSEVMKIGSQPSHSPQMARELSLSLGSPLRGHEREVVAVAFSPDGSRVVSGSYDSTVRLWNADTGQQLGEPLQGHDSTVTVVAFSPDGSCIVSSSWDRTLRLWDSDTGHPLGEPLRGHRSAIRAVAFSPDGLTIVSGSSGITSGAWDYTIRQWDVKTGQPLGDPLQEDDTDDVRAIRFSSDGSEIVSASSKHKFRVWDAYTGQLLRKPLQGHEDSVYAVAISPDVSRIVSVFLDGVRLWDVESVLPPLRGHQNSVHAVNFSPDGSRIVSCSYDNTVRLWNATTGQPLGEPLQGHDSAVTAAVFSPDGSRILSGSWDNTIRIWDGETGRALGEPLRVDMAQINAVCFSPDGSRIVSASSQLYSGPSGHTIRLWDAETGQPQGEPLRGHQNSIKTVAFSPDGSQIVSGSSDCTIQLWDAYSGQPLGEPLRGHQGSINTVVFSPDGSRIVSGSDDKTIRFWDAETGLPLGDPLRGHKSGVVAVAFSPNGSRIVSGSPDGTVRLWDTETGQSLGEPFLGQTKGVWSVAFSPDGSRIASGSLDGTIRLWDAEIGV</sequence>
<keyword evidence="2" id="KW-0677">Repeat</keyword>
<gene>
    <name evidence="6" type="ORF">PIIN_04656</name>
</gene>
<feature type="domain" description="Bulb-type lectin" evidence="5">
    <location>
        <begin position="857"/>
        <end position="991"/>
    </location>
</feature>
<dbReference type="InterPro" id="IPR059179">
    <property type="entry name" value="MLKL-like_MCAfunc"/>
</dbReference>
<dbReference type="InParanoid" id="G4THB9"/>
<dbReference type="Pfam" id="PF24883">
    <property type="entry name" value="NPHP3_N"/>
    <property type="match status" value="1"/>
</dbReference>
<dbReference type="InterPro" id="IPR020472">
    <property type="entry name" value="WD40_PAC1"/>
</dbReference>
<accession>G4THB9</accession>
<reference evidence="6 7" key="1">
    <citation type="journal article" date="2011" name="PLoS Pathog.">
        <title>Endophytic Life Strategies Decoded by Genome and Transcriptome Analyses of the Mutualistic Root Symbiont Piriformospora indica.</title>
        <authorList>
            <person name="Zuccaro A."/>
            <person name="Lahrmann U."/>
            <person name="Guldener U."/>
            <person name="Langen G."/>
            <person name="Pfiffi S."/>
            <person name="Biedenkopf D."/>
            <person name="Wong P."/>
            <person name="Samans B."/>
            <person name="Grimm C."/>
            <person name="Basiewicz M."/>
            <person name="Murat C."/>
            <person name="Martin F."/>
            <person name="Kogel K.H."/>
        </authorList>
    </citation>
    <scope>NUCLEOTIDE SEQUENCE [LARGE SCALE GENOMIC DNA]</scope>
    <source>
        <strain evidence="6 7">DSM 11827</strain>
    </source>
</reference>
<feature type="repeat" description="WD" evidence="3">
    <location>
        <begin position="1134"/>
        <end position="1175"/>
    </location>
</feature>
<dbReference type="InterPro" id="IPR015943">
    <property type="entry name" value="WD40/YVTN_repeat-like_dom_sf"/>
</dbReference>
<feature type="repeat" description="WD" evidence="3">
    <location>
        <begin position="1227"/>
        <end position="1268"/>
    </location>
</feature>
<feature type="repeat" description="WD" evidence="3">
    <location>
        <begin position="802"/>
        <end position="843"/>
    </location>
</feature>
<proteinExistence type="predicted"/>
<feature type="repeat" description="WD" evidence="3">
    <location>
        <begin position="1091"/>
        <end position="1132"/>
    </location>
</feature>
<feature type="repeat" description="WD" evidence="3">
    <location>
        <begin position="958"/>
        <end position="1006"/>
    </location>
</feature>
<dbReference type="EMBL" id="CAFZ01000092">
    <property type="protein sequence ID" value="CCA70722.1"/>
    <property type="molecule type" value="Genomic_DNA"/>
</dbReference>
<dbReference type="SUPFAM" id="SSF52540">
    <property type="entry name" value="P-loop containing nucleoside triphosphate hydrolases"/>
    <property type="match status" value="1"/>
</dbReference>
<dbReference type="PRINTS" id="PR00320">
    <property type="entry name" value="GPROTEINBRPT"/>
</dbReference>
<dbReference type="SUPFAM" id="SSF50978">
    <property type="entry name" value="WD40 repeat-like"/>
    <property type="match status" value="2"/>
</dbReference>
<dbReference type="PROSITE" id="PS50927">
    <property type="entry name" value="BULB_LECTIN"/>
    <property type="match status" value="1"/>
</dbReference>
<dbReference type="OrthoDB" id="538223at2759"/>
<evidence type="ECO:0000313" key="7">
    <source>
        <dbReference type="Proteomes" id="UP000007148"/>
    </source>
</evidence>
<feature type="compositionally biased region" description="Polar residues" evidence="4">
    <location>
        <begin position="13"/>
        <end position="30"/>
    </location>
</feature>